<comment type="caution">
    <text evidence="2">The sequence shown here is derived from an EMBL/GenBank/DDBJ whole genome shotgun (WGS) entry which is preliminary data.</text>
</comment>
<accession>A0A929BBR4</accession>
<organism evidence="2 3">
    <name type="scientific">Saccharopolyspora montiporae</name>
    <dbReference type="NCBI Taxonomy" id="2781240"/>
    <lineage>
        <taxon>Bacteria</taxon>
        <taxon>Bacillati</taxon>
        <taxon>Actinomycetota</taxon>
        <taxon>Actinomycetes</taxon>
        <taxon>Pseudonocardiales</taxon>
        <taxon>Pseudonocardiaceae</taxon>
        <taxon>Saccharopolyspora</taxon>
    </lineage>
</organism>
<feature type="transmembrane region" description="Helical" evidence="1">
    <location>
        <begin position="177"/>
        <end position="195"/>
    </location>
</feature>
<dbReference type="EMBL" id="JADEYC010000018">
    <property type="protein sequence ID" value="MBE9375101.1"/>
    <property type="molecule type" value="Genomic_DNA"/>
</dbReference>
<feature type="transmembrane region" description="Helical" evidence="1">
    <location>
        <begin position="269"/>
        <end position="289"/>
    </location>
</feature>
<dbReference type="PANTHER" id="PTHR34821:SF2">
    <property type="entry name" value="INNER MEMBRANE PROTEIN YDCZ"/>
    <property type="match status" value="1"/>
</dbReference>
<evidence type="ECO:0000313" key="2">
    <source>
        <dbReference type="EMBL" id="MBE9375101.1"/>
    </source>
</evidence>
<feature type="transmembrane region" description="Helical" evidence="1">
    <location>
        <begin position="47"/>
        <end position="69"/>
    </location>
</feature>
<sequence length="328" mass="32152">MSASSGSVGGSAAAQRAFGLVGACSTGVVLAVQSRINGTLGARLDDALAAGVISFGLGLVVLLLATVALPTARRGVGALVHGVRGSGALRPWQCLGGVCGGYLVFTQGMAAGALGVAMFTVAVVAGQVSTGLVVDRFGLGPAGPQRVTPTRLVGAVLAVLAVLVAVSAQLGGSRASWLVLLPALAGVGLGWQAAVNGRVKQTAGSAITAAALNFAVGTVALALAFAVELLVRGLPGPLPAEPWLYLGGFLGIFVIGGSVALVRLTGVLLLSLGMIAGQLIGAVLLDVFLPTGAGIAGSTLLGVLLTLIAVAIAALPDRRGRPVTGLPR</sequence>
<dbReference type="Pfam" id="PF04657">
    <property type="entry name" value="DMT_YdcZ"/>
    <property type="match status" value="2"/>
</dbReference>
<keyword evidence="1" id="KW-1133">Transmembrane helix</keyword>
<feature type="transmembrane region" description="Helical" evidence="1">
    <location>
        <begin position="207"/>
        <end position="231"/>
    </location>
</feature>
<dbReference type="GO" id="GO:0005886">
    <property type="term" value="C:plasma membrane"/>
    <property type="evidence" value="ECO:0007669"/>
    <property type="project" value="TreeGrafter"/>
</dbReference>
<dbReference type="InterPro" id="IPR006750">
    <property type="entry name" value="YdcZ"/>
</dbReference>
<evidence type="ECO:0000313" key="3">
    <source>
        <dbReference type="Proteomes" id="UP000598360"/>
    </source>
</evidence>
<feature type="transmembrane region" description="Helical" evidence="1">
    <location>
        <begin position="152"/>
        <end position="171"/>
    </location>
</feature>
<keyword evidence="1" id="KW-0812">Transmembrane</keyword>
<gene>
    <name evidence="2" type="ORF">IQ251_11675</name>
</gene>
<evidence type="ECO:0000256" key="1">
    <source>
        <dbReference type="SAM" id="Phobius"/>
    </source>
</evidence>
<protein>
    <submittedName>
        <fullName evidence="2">DMT family transporter</fullName>
    </submittedName>
</protein>
<keyword evidence="3" id="KW-1185">Reference proteome</keyword>
<keyword evidence="1" id="KW-0472">Membrane</keyword>
<proteinExistence type="predicted"/>
<name>A0A929BBR4_9PSEU</name>
<feature type="transmembrane region" description="Helical" evidence="1">
    <location>
        <begin position="111"/>
        <end position="132"/>
    </location>
</feature>
<dbReference type="RefSeq" id="WP_193928536.1">
    <property type="nucleotide sequence ID" value="NZ_JADEYC010000018.1"/>
</dbReference>
<dbReference type="PANTHER" id="PTHR34821">
    <property type="entry name" value="INNER MEMBRANE PROTEIN YDCZ"/>
    <property type="match status" value="1"/>
</dbReference>
<feature type="transmembrane region" description="Helical" evidence="1">
    <location>
        <begin position="243"/>
        <end position="262"/>
    </location>
</feature>
<feature type="transmembrane region" description="Helical" evidence="1">
    <location>
        <begin position="295"/>
        <end position="315"/>
    </location>
</feature>
<reference evidence="2" key="1">
    <citation type="submission" date="2020-10" db="EMBL/GenBank/DDBJ databases">
        <title>Diversity and distribution of actinomycetes associated with coral in the coast of Hainan.</title>
        <authorList>
            <person name="Li F."/>
        </authorList>
    </citation>
    <scope>NUCLEOTIDE SEQUENCE</scope>
    <source>
        <strain evidence="2">HNM0983</strain>
    </source>
</reference>
<dbReference type="AlphaFoldDB" id="A0A929BBR4"/>
<dbReference type="Proteomes" id="UP000598360">
    <property type="component" value="Unassembled WGS sequence"/>
</dbReference>